<dbReference type="Proteomes" id="UP000294678">
    <property type="component" value="Unassembled WGS sequence"/>
</dbReference>
<comment type="catalytic activity">
    <reaction evidence="12">
        <text>N(6)-dimethylallyladenosine(37) in tRNA + (sulfur carrier)-SH + AH2 + 2 S-adenosyl-L-methionine = 2-methylsulfanyl-N(6)-dimethylallyladenosine(37) in tRNA + (sulfur carrier)-H + 5'-deoxyadenosine + L-methionine + A + S-adenosyl-L-homocysteine + 2 H(+)</text>
        <dbReference type="Rhea" id="RHEA:37067"/>
        <dbReference type="Rhea" id="RHEA-COMP:10375"/>
        <dbReference type="Rhea" id="RHEA-COMP:10376"/>
        <dbReference type="Rhea" id="RHEA-COMP:14737"/>
        <dbReference type="Rhea" id="RHEA-COMP:14739"/>
        <dbReference type="ChEBI" id="CHEBI:13193"/>
        <dbReference type="ChEBI" id="CHEBI:15378"/>
        <dbReference type="ChEBI" id="CHEBI:17319"/>
        <dbReference type="ChEBI" id="CHEBI:17499"/>
        <dbReference type="ChEBI" id="CHEBI:29917"/>
        <dbReference type="ChEBI" id="CHEBI:57844"/>
        <dbReference type="ChEBI" id="CHEBI:57856"/>
        <dbReference type="ChEBI" id="CHEBI:59789"/>
        <dbReference type="ChEBI" id="CHEBI:64428"/>
        <dbReference type="ChEBI" id="CHEBI:74415"/>
        <dbReference type="ChEBI" id="CHEBI:74417"/>
        <dbReference type="EC" id="2.8.4.3"/>
    </reaction>
</comment>
<dbReference type="InterPro" id="IPR020612">
    <property type="entry name" value="Methylthiotransferase_CS"/>
</dbReference>
<dbReference type="Pfam" id="PF01938">
    <property type="entry name" value="TRAM"/>
    <property type="match status" value="1"/>
</dbReference>
<dbReference type="SFLD" id="SFLDS00029">
    <property type="entry name" value="Radical_SAM"/>
    <property type="match status" value="1"/>
</dbReference>
<dbReference type="GO" id="GO:0051539">
    <property type="term" value="F:4 iron, 4 sulfur cluster binding"/>
    <property type="evidence" value="ECO:0007669"/>
    <property type="project" value="UniProtKB-UniRule"/>
</dbReference>
<dbReference type="InterPro" id="IPR006638">
    <property type="entry name" value="Elp3/MiaA/NifB-like_rSAM"/>
</dbReference>
<comment type="cofactor">
    <cofactor evidence="12">
        <name>[4Fe-4S] cluster</name>
        <dbReference type="ChEBI" id="CHEBI:49883"/>
    </cofactor>
    <text evidence="12">Binds 2 [4Fe-4S] clusters. One cluster is coordinated with 3 cysteines and an exchangeable S-adenosyl-L-methionine.</text>
</comment>
<dbReference type="InterPro" id="IPR006463">
    <property type="entry name" value="MiaB_methiolase"/>
</dbReference>
<dbReference type="SMART" id="SM00729">
    <property type="entry name" value="Elp3"/>
    <property type="match status" value="1"/>
</dbReference>
<dbReference type="AlphaFoldDB" id="A0AA46DXR3"/>
<dbReference type="Pfam" id="PF04055">
    <property type="entry name" value="Radical_SAM"/>
    <property type="match status" value="1"/>
</dbReference>
<evidence type="ECO:0000256" key="3">
    <source>
        <dbReference type="ARBA" id="ARBA00022679"/>
    </source>
</evidence>
<dbReference type="Gene3D" id="3.80.30.20">
    <property type="entry name" value="tm_1862 like domain"/>
    <property type="match status" value="1"/>
</dbReference>
<evidence type="ECO:0000256" key="9">
    <source>
        <dbReference type="ARBA" id="ARBA00068570"/>
    </source>
</evidence>
<comment type="caution">
    <text evidence="16">The sequence shown here is derived from an EMBL/GenBank/DDBJ whole genome shotgun (WGS) entry which is preliminary data.</text>
</comment>
<dbReference type="EMBL" id="SOBG01000007">
    <property type="protein sequence ID" value="TDT68595.1"/>
    <property type="molecule type" value="Genomic_DNA"/>
</dbReference>
<accession>A0AA46DXR3</accession>
<evidence type="ECO:0000259" key="14">
    <source>
        <dbReference type="PROSITE" id="PS51449"/>
    </source>
</evidence>
<dbReference type="GO" id="GO:0046872">
    <property type="term" value="F:metal ion binding"/>
    <property type="evidence" value="ECO:0007669"/>
    <property type="project" value="UniProtKB-KW"/>
</dbReference>
<evidence type="ECO:0000256" key="11">
    <source>
        <dbReference type="ARBA" id="ARBA00081141"/>
    </source>
</evidence>
<comment type="similarity">
    <text evidence="12">Belongs to the methylthiotransferase family. MiaB subfamily.</text>
</comment>
<protein>
    <recommendedName>
        <fullName evidence="9 12">tRNA-2-methylthio-N(6)-dimethylallyladenosine synthase</fullName>
        <ecNumber evidence="8 12">2.8.4.3</ecNumber>
    </recommendedName>
    <alternativeName>
        <fullName evidence="11 12">(Dimethylallyl)adenosine tRNA methylthiotransferase MiaB</fullName>
    </alternativeName>
    <alternativeName>
        <fullName evidence="10 12">tRNA-i(6)A37 methylthiotransferase</fullName>
    </alternativeName>
</protein>
<dbReference type="PROSITE" id="PS50926">
    <property type="entry name" value="TRAM"/>
    <property type="match status" value="1"/>
</dbReference>
<keyword evidence="2 12" id="KW-0004">4Fe-4S</keyword>
<dbReference type="InterPro" id="IPR005839">
    <property type="entry name" value="Methylthiotransferase"/>
</dbReference>
<dbReference type="SFLD" id="SFLDF00273">
    <property type="entry name" value="(dimethylallyl)adenosine_tRNA"/>
    <property type="match status" value="1"/>
</dbReference>
<dbReference type="PROSITE" id="PS51918">
    <property type="entry name" value="RADICAL_SAM"/>
    <property type="match status" value="1"/>
</dbReference>
<evidence type="ECO:0000313" key="16">
    <source>
        <dbReference type="EMBL" id="TDT68595.1"/>
    </source>
</evidence>
<organism evidence="16 17">
    <name type="scientific">Hypnocyclicus thermotrophus</name>
    <dbReference type="NCBI Taxonomy" id="1627895"/>
    <lineage>
        <taxon>Bacteria</taxon>
        <taxon>Fusobacteriati</taxon>
        <taxon>Fusobacteriota</taxon>
        <taxon>Fusobacteriia</taxon>
        <taxon>Fusobacteriales</taxon>
        <taxon>Fusobacteriaceae</taxon>
        <taxon>Hypnocyclicus</taxon>
    </lineage>
</organism>
<comment type="subcellular location">
    <subcellularLocation>
        <location evidence="12">Cytoplasm</location>
    </subcellularLocation>
</comment>
<evidence type="ECO:0000259" key="13">
    <source>
        <dbReference type="PROSITE" id="PS50926"/>
    </source>
</evidence>
<dbReference type="HAMAP" id="MF_01864">
    <property type="entry name" value="tRNA_metthiotr_MiaB"/>
    <property type="match status" value="1"/>
</dbReference>
<feature type="binding site" evidence="12">
    <location>
        <position position="47"/>
    </location>
    <ligand>
        <name>[4Fe-4S] cluster</name>
        <dbReference type="ChEBI" id="CHEBI:49883"/>
        <label>1</label>
    </ligand>
</feature>
<dbReference type="PROSITE" id="PS01278">
    <property type="entry name" value="MTTASE_RADICAL"/>
    <property type="match status" value="1"/>
</dbReference>
<feature type="binding site" evidence="12">
    <location>
        <position position="163"/>
    </location>
    <ligand>
        <name>[4Fe-4S] cluster</name>
        <dbReference type="ChEBI" id="CHEBI:49883"/>
        <label>2</label>
        <note>4Fe-4S-S-AdoMet</note>
    </ligand>
</feature>
<dbReference type="Pfam" id="PF00919">
    <property type="entry name" value="UPF0004"/>
    <property type="match status" value="1"/>
</dbReference>
<name>A0AA46DXR3_9FUSO</name>
<dbReference type="RefSeq" id="WP_134113529.1">
    <property type="nucleotide sequence ID" value="NZ_SOBG01000007.1"/>
</dbReference>
<keyword evidence="12" id="KW-0963">Cytoplasm</keyword>
<sequence length="437" mass="49376">MKKVAILTYGCQMNVNESAKIKKLLENNSYEVIEDIKNADVVFLNTCTVREGAATQIFGKLGELKNIKEKKDNKMVIGVTGCFAQEQGEELINKFNYIDIVIGNQNIAKLPKAIEDITNSDLKHVIFTNNEDELPPSLEADFENGFSASIAITYGCNNFCTYCIVPYVRGRERSVPMDEIIEETKKFVNKGYKEILLLGQNVNSYGKDLNSGENFAKLLEELNKIEGEFWIRFTSPHPRDFTDDVINVIAKSEKVTKSVHLPLQAGSTRILNLMNRGYTKEEYIALANKIKEKIPGVALTTDIIVGFPYETEEDFLDTLDVVEKVKYDNAFMFMYSKRSGTKAAEMDGQIDDNIKKERLQRLINLQNECSKKNSNIYKGKIVKVLVEGPSKKNKQVLSSRTGTNKVVLFEGNINLKGTFVNVEITETKTWTLYGKLV</sequence>
<dbReference type="SFLD" id="SFLDG01061">
    <property type="entry name" value="methylthiotransferase"/>
    <property type="match status" value="1"/>
</dbReference>
<evidence type="ECO:0000259" key="15">
    <source>
        <dbReference type="PROSITE" id="PS51918"/>
    </source>
</evidence>
<evidence type="ECO:0000256" key="10">
    <source>
        <dbReference type="ARBA" id="ARBA00080698"/>
    </source>
</evidence>
<dbReference type="GO" id="GO:0005829">
    <property type="term" value="C:cytosol"/>
    <property type="evidence" value="ECO:0007669"/>
    <property type="project" value="TreeGrafter"/>
</dbReference>
<feature type="domain" description="MTTase N-terminal" evidence="14">
    <location>
        <begin position="2"/>
        <end position="119"/>
    </location>
</feature>
<dbReference type="InterPro" id="IPR038135">
    <property type="entry name" value="Methylthiotransferase_N_sf"/>
</dbReference>
<proteinExistence type="inferred from homology"/>
<feature type="binding site" evidence="12">
    <location>
        <position position="82"/>
    </location>
    <ligand>
        <name>[4Fe-4S] cluster</name>
        <dbReference type="ChEBI" id="CHEBI:49883"/>
        <label>1</label>
    </ligand>
</feature>
<dbReference type="InterPro" id="IPR023404">
    <property type="entry name" value="rSAM_horseshoe"/>
</dbReference>
<dbReference type="CDD" id="cd01335">
    <property type="entry name" value="Radical_SAM"/>
    <property type="match status" value="1"/>
</dbReference>
<comment type="subunit">
    <text evidence="12">Monomer.</text>
</comment>
<dbReference type="EC" id="2.8.4.3" evidence="8 12"/>
<feature type="binding site" evidence="12">
    <location>
        <position position="11"/>
    </location>
    <ligand>
        <name>[4Fe-4S] cluster</name>
        <dbReference type="ChEBI" id="CHEBI:49883"/>
        <label>1</label>
    </ligand>
</feature>
<dbReference type="FunFam" id="3.40.50.12160:FF:000003">
    <property type="entry name" value="CDK5 regulatory subunit-associated protein 1"/>
    <property type="match status" value="1"/>
</dbReference>
<dbReference type="SUPFAM" id="SSF102114">
    <property type="entry name" value="Radical SAM enzymes"/>
    <property type="match status" value="1"/>
</dbReference>
<comment type="function">
    <text evidence="1 12">Catalyzes the methylthiolation of N6-(dimethylallyl)adenosine (i(6)A), leading to the formation of 2-methylthio-N6-(dimethylallyl)adenosine (ms(2)i(6)A) at position 37 in tRNAs that read codons beginning with uridine.</text>
</comment>
<dbReference type="NCBIfam" id="TIGR01574">
    <property type="entry name" value="miaB-methiolase"/>
    <property type="match status" value="1"/>
</dbReference>
<feature type="domain" description="Radical SAM core" evidence="15">
    <location>
        <begin position="142"/>
        <end position="372"/>
    </location>
</feature>
<dbReference type="InterPro" id="IPR058240">
    <property type="entry name" value="rSAM_sf"/>
</dbReference>
<dbReference type="PANTHER" id="PTHR43020:SF2">
    <property type="entry name" value="MITOCHONDRIAL TRNA METHYLTHIOTRANSFERASE CDK5RAP1"/>
    <property type="match status" value="1"/>
</dbReference>
<dbReference type="SFLD" id="SFLDG01082">
    <property type="entry name" value="B12-binding_domain_containing"/>
    <property type="match status" value="1"/>
</dbReference>
<gene>
    <name evidence="12" type="primary">miaB</name>
    <name evidence="16" type="ORF">EV215_1662</name>
</gene>
<dbReference type="InterPro" id="IPR002792">
    <property type="entry name" value="TRAM_dom"/>
</dbReference>
<evidence type="ECO:0000313" key="17">
    <source>
        <dbReference type="Proteomes" id="UP000294678"/>
    </source>
</evidence>
<dbReference type="NCBIfam" id="TIGR00089">
    <property type="entry name" value="MiaB/RimO family radical SAM methylthiotransferase"/>
    <property type="match status" value="1"/>
</dbReference>
<keyword evidence="6 12" id="KW-0408">Iron</keyword>
<dbReference type="InterPro" id="IPR007197">
    <property type="entry name" value="rSAM"/>
</dbReference>
<keyword evidence="17" id="KW-1185">Reference proteome</keyword>
<dbReference type="GO" id="GO:0035597">
    <property type="term" value="F:tRNA-2-methylthio-N(6)-dimethylallyladenosine(37) synthase activity"/>
    <property type="evidence" value="ECO:0007669"/>
    <property type="project" value="UniProtKB-EC"/>
</dbReference>
<evidence type="ECO:0000256" key="5">
    <source>
        <dbReference type="ARBA" id="ARBA00022723"/>
    </source>
</evidence>
<evidence type="ECO:0000256" key="8">
    <source>
        <dbReference type="ARBA" id="ARBA00033765"/>
    </source>
</evidence>
<dbReference type="FunFam" id="3.80.30.20:FF:000001">
    <property type="entry name" value="tRNA-2-methylthio-N(6)-dimethylallyladenosine synthase 2"/>
    <property type="match status" value="1"/>
</dbReference>
<feature type="domain" description="TRAM" evidence="13">
    <location>
        <begin position="375"/>
        <end position="437"/>
    </location>
</feature>
<dbReference type="PROSITE" id="PS51449">
    <property type="entry name" value="MTTASE_N"/>
    <property type="match status" value="1"/>
</dbReference>
<keyword evidence="3 12" id="KW-0808">Transferase</keyword>
<dbReference type="Gene3D" id="3.40.50.12160">
    <property type="entry name" value="Methylthiotransferase, N-terminal domain"/>
    <property type="match status" value="1"/>
</dbReference>
<keyword evidence="7 12" id="KW-0411">Iron-sulfur</keyword>
<keyword evidence="5 12" id="KW-0479">Metal-binding</keyword>
<reference evidence="16 17" key="1">
    <citation type="submission" date="2019-03" db="EMBL/GenBank/DDBJ databases">
        <title>Genomic Encyclopedia of Type Strains, Phase IV (KMG-IV): sequencing the most valuable type-strain genomes for metagenomic binning, comparative biology and taxonomic classification.</title>
        <authorList>
            <person name="Goeker M."/>
        </authorList>
    </citation>
    <scope>NUCLEOTIDE SEQUENCE [LARGE SCALE GENOMIC DNA]</scope>
    <source>
        <strain evidence="16 17">DSM 100055</strain>
    </source>
</reference>
<evidence type="ECO:0000256" key="2">
    <source>
        <dbReference type="ARBA" id="ARBA00022485"/>
    </source>
</evidence>
<feature type="binding site" evidence="12">
    <location>
        <position position="156"/>
    </location>
    <ligand>
        <name>[4Fe-4S] cluster</name>
        <dbReference type="ChEBI" id="CHEBI:49883"/>
        <label>2</label>
        <note>4Fe-4S-S-AdoMet</note>
    </ligand>
</feature>
<feature type="binding site" evidence="12">
    <location>
        <position position="160"/>
    </location>
    <ligand>
        <name>[4Fe-4S] cluster</name>
        <dbReference type="ChEBI" id="CHEBI:49883"/>
        <label>2</label>
        <note>4Fe-4S-S-AdoMet</note>
    </ligand>
</feature>
<keyword evidence="12" id="KW-0819">tRNA processing</keyword>
<evidence type="ECO:0000256" key="4">
    <source>
        <dbReference type="ARBA" id="ARBA00022691"/>
    </source>
</evidence>
<evidence type="ECO:0000256" key="12">
    <source>
        <dbReference type="HAMAP-Rule" id="MF_01864"/>
    </source>
</evidence>
<evidence type="ECO:0000256" key="6">
    <source>
        <dbReference type="ARBA" id="ARBA00023004"/>
    </source>
</evidence>
<keyword evidence="4 12" id="KW-0949">S-adenosyl-L-methionine</keyword>
<evidence type="ECO:0000256" key="7">
    <source>
        <dbReference type="ARBA" id="ARBA00023014"/>
    </source>
</evidence>
<dbReference type="PANTHER" id="PTHR43020">
    <property type="entry name" value="CDK5 REGULATORY SUBUNIT-ASSOCIATED PROTEIN 1"/>
    <property type="match status" value="1"/>
</dbReference>
<dbReference type="InterPro" id="IPR013848">
    <property type="entry name" value="Methylthiotransferase_N"/>
</dbReference>
<evidence type="ECO:0000256" key="1">
    <source>
        <dbReference type="ARBA" id="ARBA00003234"/>
    </source>
</evidence>